<dbReference type="InterPro" id="IPR011990">
    <property type="entry name" value="TPR-like_helical_dom_sf"/>
</dbReference>
<dbReference type="InterPro" id="IPR033985">
    <property type="entry name" value="SusD-like_N"/>
</dbReference>
<organism evidence="8 9">
    <name type="scientific">Maribacter cobaltidurans</name>
    <dbReference type="NCBI Taxonomy" id="1178778"/>
    <lineage>
        <taxon>Bacteria</taxon>
        <taxon>Pseudomonadati</taxon>
        <taxon>Bacteroidota</taxon>
        <taxon>Flavobacteriia</taxon>
        <taxon>Flavobacteriales</taxon>
        <taxon>Flavobacteriaceae</taxon>
        <taxon>Maribacter</taxon>
    </lineage>
</organism>
<evidence type="ECO:0000256" key="2">
    <source>
        <dbReference type="ARBA" id="ARBA00006275"/>
    </source>
</evidence>
<keyword evidence="4" id="KW-0472">Membrane</keyword>
<evidence type="ECO:0000256" key="3">
    <source>
        <dbReference type="ARBA" id="ARBA00022729"/>
    </source>
</evidence>
<evidence type="ECO:0000313" key="8">
    <source>
        <dbReference type="EMBL" id="ASV31018.1"/>
    </source>
</evidence>
<evidence type="ECO:0000256" key="1">
    <source>
        <dbReference type="ARBA" id="ARBA00004442"/>
    </source>
</evidence>
<dbReference type="SUPFAM" id="SSF48452">
    <property type="entry name" value="TPR-like"/>
    <property type="match status" value="1"/>
</dbReference>
<reference evidence="8 9" key="1">
    <citation type="submission" date="2017-08" db="EMBL/GenBank/DDBJ databases">
        <title>The complete genome sequence of Maribacter sp. B1, isolated from deep-sea sediment.</title>
        <authorList>
            <person name="Wu Y.-H."/>
            <person name="Cheng H."/>
            <person name="Xu X.-W."/>
        </authorList>
    </citation>
    <scope>NUCLEOTIDE SEQUENCE [LARGE SCALE GENOMIC DNA]</scope>
    <source>
        <strain evidence="8 9">B1</strain>
    </source>
</reference>
<evidence type="ECO:0000256" key="5">
    <source>
        <dbReference type="ARBA" id="ARBA00023237"/>
    </source>
</evidence>
<dbReference type="Gene3D" id="1.25.40.900">
    <property type="match status" value="1"/>
</dbReference>
<dbReference type="InterPro" id="IPR012944">
    <property type="entry name" value="SusD_RagB_dom"/>
</dbReference>
<keyword evidence="3" id="KW-0732">Signal</keyword>
<dbReference type="Proteomes" id="UP000215244">
    <property type="component" value="Chromosome"/>
</dbReference>
<evidence type="ECO:0000313" key="9">
    <source>
        <dbReference type="Proteomes" id="UP000215244"/>
    </source>
</evidence>
<evidence type="ECO:0000256" key="4">
    <source>
        <dbReference type="ARBA" id="ARBA00023136"/>
    </source>
</evidence>
<dbReference type="Gene3D" id="1.25.40.390">
    <property type="match status" value="1"/>
</dbReference>
<dbReference type="PROSITE" id="PS51257">
    <property type="entry name" value="PROKAR_LIPOPROTEIN"/>
    <property type="match status" value="1"/>
</dbReference>
<comment type="subcellular location">
    <subcellularLocation>
        <location evidence="1">Cell outer membrane</location>
    </subcellularLocation>
</comment>
<dbReference type="Pfam" id="PF14322">
    <property type="entry name" value="SusD-like_3"/>
    <property type="match status" value="1"/>
</dbReference>
<protein>
    <submittedName>
        <fullName evidence="8">RagB/SusD family nutrient uptake outer membrane protein</fullName>
    </submittedName>
</protein>
<evidence type="ECO:0000259" key="7">
    <source>
        <dbReference type="Pfam" id="PF14322"/>
    </source>
</evidence>
<dbReference type="CDD" id="cd08977">
    <property type="entry name" value="SusD"/>
    <property type="match status" value="1"/>
</dbReference>
<dbReference type="EMBL" id="CP022957">
    <property type="protein sequence ID" value="ASV31018.1"/>
    <property type="molecule type" value="Genomic_DNA"/>
</dbReference>
<dbReference type="KEGG" id="marb:CJ263_12780"/>
<dbReference type="GO" id="GO:0009279">
    <property type="term" value="C:cell outer membrane"/>
    <property type="evidence" value="ECO:0007669"/>
    <property type="project" value="UniProtKB-SubCell"/>
</dbReference>
<dbReference type="Gene3D" id="2.20.20.130">
    <property type="match status" value="1"/>
</dbReference>
<comment type="similarity">
    <text evidence="2">Belongs to the SusD family.</text>
</comment>
<dbReference type="AlphaFoldDB" id="A0A223V7N4"/>
<feature type="domain" description="RagB/SusD" evidence="6">
    <location>
        <begin position="341"/>
        <end position="462"/>
    </location>
</feature>
<dbReference type="OrthoDB" id="630434at2"/>
<accession>A0A223V7N4</accession>
<sequence>MKKMKINKYVMLFAAATALIVTSCTTEDLDPTLAQSKSVEGSVTRVDNLYSILKGAHNTLTGAGYYGRDMIATNEVRSDNTFSNGNSGRFTTQSQFQYNSNTGFVWDNVYTLLADVNIIINTDLSTLEGDLDYGAHIQGQAMILRALGHFDLLRTYGQQHAGGGSLGVPIVTTFKGEDLFPSRNSIDEVKQAIYSDLETAFGMMDSSYDTSKIFVSKYVAKALEARVAVYFGDWDRAVSASEAVINSGLYSVIGADAFVSSWTTEGGTNVMFELAFSTADNRGPDALGYIYRYPADAPGGYGDIQVLPEVLDIYDAGDVRLDIFGYQDGGTALRNIGKYPDTANGADNIPLFRYEEVILNYAEALLETDGDAVTQLNLIANNRNATPYTSVTKDDILNERRRELIFEGFRFDDMMRTGQSATAVGSVGNVISTLSYPNNLFAWPIPLSEMNANSNMVQNDGY</sequence>
<feature type="domain" description="SusD-like N-terminal" evidence="7">
    <location>
        <begin position="68"/>
        <end position="227"/>
    </location>
</feature>
<proteinExistence type="inferred from homology"/>
<keyword evidence="5" id="KW-0998">Cell outer membrane</keyword>
<evidence type="ECO:0000259" key="6">
    <source>
        <dbReference type="Pfam" id="PF07980"/>
    </source>
</evidence>
<keyword evidence="9" id="KW-1185">Reference proteome</keyword>
<name>A0A223V7N4_9FLAO</name>
<gene>
    <name evidence="8" type="ORF">CJ263_12780</name>
</gene>
<dbReference type="Pfam" id="PF07980">
    <property type="entry name" value="SusD_RagB"/>
    <property type="match status" value="1"/>
</dbReference>